<dbReference type="Gene3D" id="1.10.10.60">
    <property type="entry name" value="Homeodomain-like"/>
    <property type="match status" value="1"/>
</dbReference>
<dbReference type="PANTHER" id="PTHR30055:SF234">
    <property type="entry name" value="HTH-TYPE TRANSCRIPTIONAL REGULATOR BETI"/>
    <property type="match status" value="1"/>
</dbReference>
<dbReference type="InterPro" id="IPR050109">
    <property type="entry name" value="HTH-type_TetR-like_transc_reg"/>
</dbReference>
<dbReference type="AlphaFoldDB" id="A0A1B2F2Z1"/>
<sequence length="226" mass="24420">MTESSRSSRTDGGVTRTRILETAGKLFARTGFAETTSKAIAIEAEVDLASINYHFGSRVGLYQTVLAEAHRRIIHVNDLLKIAERDVPAEEKLRGFFAILVEAAQSGGGWHSGVLARELLSPTSNMQVLFTEEVQPKLSVILGILSEITGIANNDPALLRCLISTAAPCLMLLVAGNGLVGPAHMVLQMPKEQLIAHLYNFALAGLQAISRQCAVQPSEHDRHVKS</sequence>
<dbReference type="SUPFAM" id="SSF46689">
    <property type="entry name" value="Homeodomain-like"/>
    <property type="match status" value="1"/>
</dbReference>
<dbReference type="EMBL" id="CP016634">
    <property type="protein sequence ID" value="ANY86463.1"/>
    <property type="molecule type" value="Genomic_DNA"/>
</dbReference>
<evidence type="ECO:0000256" key="4">
    <source>
        <dbReference type="PROSITE-ProRule" id="PRU00335"/>
    </source>
</evidence>
<dbReference type="InterPro" id="IPR015292">
    <property type="entry name" value="Tscrpt_reg_YbiH_C"/>
</dbReference>
<evidence type="ECO:0000256" key="1">
    <source>
        <dbReference type="ARBA" id="ARBA00023015"/>
    </source>
</evidence>
<dbReference type="Pfam" id="PF09209">
    <property type="entry name" value="CecR_C"/>
    <property type="match status" value="1"/>
</dbReference>
<dbReference type="InterPro" id="IPR001647">
    <property type="entry name" value="HTH_TetR"/>
</dbReference>
<keyword evidence="2 4" id="KW-0238">DNA-binding</keyword>
<dbReference type="PROSITE" id="PS50977">
    <property type="entry name" value="HTH_TETR_2"/>
    <property type="match status" value="1"/>
</dbReference>
<evidence type="ECO:0000313" key="6">
    <source>
        <dbReference type="EMBL" id="ANY86463.1"/>
    </source>
</evidence>
<evidence type="ECO:0000256" key="3">
    <source>
        <dbReference type="ARBA" id="ARBA00023163"/>
    </source>
</evidence>
<feature type="domain" description="HTH tetR-type" evidence="5">
    <location>
        <begin position="13"/>
        <end position="73"/>
    </location>
</feature>
<dbReference type="PANTHER" id="PTHR30055">
    <property type="entry name" value="HTH-TYPE TRANSCRIPTIONAL REGULATOR RUTR"/>
    <property type="match status" value="1"/>
</dbReference>
<proteinExistence type="predicted"/>
<dbReference type="InterPro" id="IPR009057">
    <property type="entry name" value="Homeodomain-like_sf"/>
</dbReference>
<dbReference type="GO" id="GO:0000976">
    <property type="term" value="F:transcription cis-regulatory region binding"/>
    <property type="evidence" value="ECO:0007669"/>
    <property type="project" value="TreeGrafter"/>
</dbReference>
<accession>A0A1B2F2Z1</accession>
<dbReference type="Gene3D" id="1.10.357.10">
    <property type="entry name" value="Tetracycline Repressor, domain 2"/>
    <property type="match status" value="1"/>
</dbReference>
<dbReference type="GO" id="GO:0003700">
    <property type="term" value="F:DNA-binding transcription factor activity"/>
    <property type="evidence" value="ECO:0007669"/>
    <property type="project" value="TreeGrafter"/>
</dbReference>
<feature type="DNA-binding region" description="H-T-H motif" evidence="4">
    <location>
        <begin position="36"/>
        <end position="55"/>
    </location>
</feature>
<keyword evidence="1" id="KW-0805">Transcription regulation</keyword>
<dbReference type="SUPFAM" id="SSF48498">
    <property type="entry name" value="Tetracyclin repressor-like, C-terminal domain"/>
    <property type="match status" value="1"/>
</dbReference>
<dbReference type="RefSeq" id="WP_070092642.1">
    <property type="nucleotide sequence ID" value="NZ_CP016634.1"/>
</dbReference>
<dbReference type="Pfam" id="PF00440">
    <property type="entry name" value="TetR_N"/>
    <property type="match status" value="1"/>
</dbReference>
<dbReference type="InterPro" id="IPR036271">
    <property type="entry name" value="Tet_transcr_reg_TetR-rel_C_sf"/>
</dbReference>
<keyword evidence="3" id="KW-0804">Transcription</keyword>
<name>A0A1B2F2Z1_PSEPU</name>
<evidence type="ECO:0000256" key="2">
    <source>
        <dbReference type="ARBA" id="ARBA00023125"/>
    </source>
</evidence>
<evidence type="ECO:0000259" key="5">
    <source>
        <dbReference type="PROSITE" id="PS50977"/>
    </source>
</evidence>
<gene>
    <name evidence="6" type="ORF">IEC33019_0886</name>
</gene>
<reference evidence="6" key="1">
    <citation type="submission" date="2016-07" db="EMBL/GenBank/DDBJ databases">
        <title>New class B carbapenemase carried by novel plasmid in Pseudomonas putida enviromental strain in eastern Amazonia.</title>
        <authorList>
            <person name="Souza C.O."/>
            <person name="Lima K.V."/>
            <person name="Brasiliense D.M."/>
            <person name="Perez-Chaparro P.J."/>
            <person name="Mamizuka E.M."/>
            <person name="Lima M.O."/>
            <person name="Lima L.N."/>
            <person name="McCulloch J.A."/>
        </authorList>
    </citation>
    <scope>NUCLEOTIDE SEQUENCE [LARGE SCALE GENOMIC DNA]</scope>
    <source>
        <strain evidence="6">IEC33019</strain>
    </source>
</reference>
<organism evidence="6">
    <name type="scientific">Pseudomonas putida</name>
    <name type="common">Arthrobacter siderocapsulatus</name>
    <dbReference type="NCBI Taxonomy" id="303"/>
    <lineage>
        <taxon>Bacteria</taxon>
        <taxon>Pseudomonadati</taxon>
        <taxon>Pseudomonadota</taxon>
        <taxon>Gammaproteobacteria</taxon>
        <taxon>Pseudomonadales</taxon>
        <taxon>Pseudomonadaceae</taxon>
        <taxon>Pseudomonas</taxon>
    </lineage>
</organism>
<protein>
    <submittedName>
        <fullName evidence="6">Putative DNA-binding transcriptional regulator</fullName>
    </submittedName>
</protein>